<dbReference type="STRING" id="196109.A0A136JH64"/>
<evidence type="ECO:0000256" key="1">
    <source>
        <dbReference type="SAM" id="MobiDB-lite"/>
    </source>
</evidence>
<feature type="compositionally biased region" description="Basic residues" evidence="1">
    <location>
        <begin position="79"/>
        <end position="88"/>
    </location>
</feature>
<organism evidence="2 3">
    <name type="scientific">Microdochium bolleyi</name>
    <dbReference type="NCBI Taxonomy" id="196109"/>
    <lineage>
        <taxon>Eukaryota</taxon>
        <taxon>Fungi</taxon>
        <taxon>Dikarya</taxon>
        <taxon>Ascomycota</taxon>
        <taxon>Pezizomycotina</taxon>
        <taxon>Sordariomycetes</taxon>
        <taxon>Xylariomycetidae</taxon>
        <taxon>Xylariales</taxon>
        <taxon>Microdochiaceae</taxon>
        <taxon>Microdochium</taxon>
    </lineage>
</organism>
<dbReference type="AlphaFoldDB" id="A0A136JH64"/>
<evidence type="ECO:0000313" key="3">
    <source>
        <dbReference type="Proteomes" id="UP000070501"/>
    </source>
</evidence>
<sequence>MYARYVPSAGGVLSAEPTQKPAPAESQSATPATMAAPTAYARFVPGDGGAKQNIAAEDRDERPAKKAKLSPEPEVSATKPRKKRKSKQRTSAVDSDSDDSSSAEPESKVAENHIASSSEDEAAPPATMEIDERDSTPVEAVQKKPKREKKPKARVTSDTANSGSEDEIQKRHKAVFDRKRKSMQIPTATKDQAGSEDATMEDVPSPEEAHGLEPLPQPKPAEIEDFVPTFETLPAWLAEPIRVSPQA</sequence>
<accession>A0A136JH64</accession>
<dbReference type="EMBL" id="KQ964245">
    <property type="protein sequence ID" value="KXJ96503.1"/>
    <property type="molecule type" value="Genomic_DNA"/>
</dbReference>
<feature type="region of interest" description="Disordered" evidence="1">
    <location>
        <begin position="1"/>
        <end position="221"/>
    </location>
</feature>
<gene>
    <name evidence="2" type="ORF">Micbo1qcDRAFT_155062</name>
</gene>
<dbReference type="Proteomes" id="UP000070501">
    <property type="component" value="Unassembled WGS sequence"/>
</dbReference>
<feature type="compositionally biased region" description="Basic residues" evidence="1">
    <location>
        <begin position="170"/>
        <end position="182"/>
    </location>
</feature>
<proteinExistence type="predicted"/>
<feature type="compositionally biased region" description="Low complexity" evidence="1">
    <location>
        <begin position="29"/>
        <end position="41"/>
    </location>
</feature>
<protein>
    <submittedName>
        <fullName evidence="2">Uncharacterized protein</fullName>
    </submittedName>
</protein>
<evidence type="ECO:0000313" key="2">
    <source>
        <dbReference type="EMBL" id="KXJ96503.1"/>
    </source>
</evidence>
<dbReference type="InParanoid" id="A0A136JH64"/>
<reference evidence="3" key="1">
    <citation type="submission" date="2016-02" db="EMBL/GenBank/DDBJ databases">
        <title>Draft genome sequence of Microdochium bolleyi, a fungal endophyte of beachgrass.</title>
        <authorList>
            <consortium name="DOE Joint Genome Institute"/>
            <person name="David A.S."/>
            <person name="May G."/>
            <person name="Haridas S."/>
            <person name="Lim J."/>
            <person name="Wang M."/>
            <person name="Labutti K."/>
            <person name="Lipzen A."/>
            <person name="Barry K."/>
            <person name="Grigoriev I.V."/>
        </authorList>
    </citation>
    <scope>NUCLEOTIDE SEQUENCE [LARGE SCALE GENOMIC DNA]</scope>
    <source>
        <strain evidence="3">J235TASD1</strain>
    </source>
</reference>
<keyword evidence="3" id="KW-1185">Reference proteome</keyword>
<feature type="non-terminal residue" evidence="2">
    <location>
        <position position="247"/>
    </location>
</feature>
<name>A0A136JH64_9PEZI</name>
<feature type="compositionally biased region" description="Basic residues" evidence="1">
    <location>
        <begin position="143"/>
        <end position="153"/>
    </location>
</feature>